<evidence type="ECO:0000256" key="1">
    <source>
        <dbReference type="ARBA" id="ARBA00007884"/>
    </source>
</evidence>
<reference evidence="4" key="1">
    <citation type="submission" date="2016-10" db="EMBL/GenBank/DDBJ databases">
        <authorList>
            <person name="Varghese N."/>
            <person name="Submissions S."/>
        </authorList>
    </citation>
    <scope>NUCLEOTIDE SEQUENCE [LARGE SCALE GENOMIC DNA]</scope>
    <source>
        <strain evidence="4">DSM 15282</strain>
    </source>
</reference>
<dbReference type="PANTHER" id="PTHR13194">
    <property type="entry name" value="COMPLEX I INTERMEDIATE-ASSOCIATED PROTEIN 30"/>
    <property type="match status" value="1"/>
</dbReference>
<dbReference type="Proteomes" id="UP000199564">
    <property type="component" value="Unassembled WGS sequence"/>
</dbReference>
<evidence type="ECO:0000313" key="4">
    <source>
        <dbReference type="Proteomes" id="UP000199564"/>
    </source>
</evidence>
<keyword evidence="4" id="KW-1185">Reference proteome</keyword>
<protein>
    <submittedName>
        <fullName evidence="3">Complex I intermediate-associated protein 30 (CIA30)</fullName>
    </submittedName>
</protein>
<dbReference type="PANTHER" id="PTHR13194:SF19">
    <property type="entry name" value="NAD(P)-BINDING ROSSMANN-FOLD SUPERFAMILY PROTEIN"/>
    <property type="match status" value="1"/>
</dbReference>
<dbReference type="InterPro" id="IPR013857">
    <property type="entry name" value="NADH-UbQ_OxRdtase-assoc_prot30"/>
</dbReference>
<name>A0A1I5FR61_9BACT</name>
<gene>
    <name evidence="3" type="ORF">SAMN04488519_10515</name>
</gene>
<accession>A0A1I5FR61</accession>
<dbReference type="EMBL" id="FOVW01000005">
    <property type="protein sequence ID" value="SFO26225.1"/>
    <property type="molecule type" value="Genomic_DNA"/>
</dbReference>
<dbReference type="Pfam" id="PF08547">
    <property type="entry name" value="CIA30"/>
    <property type="match status" value="1"/>
</dbReference>
<evidence type="ECO:0000313" key="3">
    <source>
        <dbReference type="EMBL" id="SFO26225.1"/>
    </source>
</evidence>
<dbReference type="InterPro" id="IPR008979">
    <property type="entry name" value="Galactose-bd-like_sf"/>
</dbReference>
<organism evidence="3 4">
    <name type="scientific">Algoriphagus ornithinivorans</name>
    <dbReference type="NCBI Taxonomy" id="226506"/>
    <lineage>
        <taxon>Bacteria</taxon>
        <taxon>Pseudomonadati</taxon>
        <taxon>Bacteroidota</taxon>
        <taxon>Cytophagia</taxon>
        <taxon>Cytophagales</taxon>
        <taxon>Cyclobacteriaceae</taxon>
        <taxon>Algoriphagus</taxon>
    </lineage>
</organism>
<dbReference type="SUPFAM" id="SSF49785">
    <property type="entry name" value="Galactose-binding domain-like"/>
    <property type="match status" value="1"/>
</dbReference>
<dbReference type="InterPro" id="IPR039131">
    <property type="entry name" value="NDUFAF1"/>
</dbReference>
<sequence length="160" mass="18246">MTLYDFQSDSKKSDWRIIDDVVMGGRSDGSFSINSDGHGVFEGKVSLENNGGFSSVRYQPGKTIIDGASQVKIRLRGDGKTYQFRFKRTRSDYHSYVASFQTSGEWEEITIPLNQFKPAFRGRDLNMENFPGDQVEEIAFLIGNKKAESFKLEIDYIKLF</sequence>
<dbReference type="STRING" id="226506.SAMN04488519_10515"/>
<dbReference type="RefSeq" id="WP_091653106.1">
    <property type="nucleotide sequence ID" value="NZ_FOVW01000005.1"/>
</dbReference>
<proteinExistence type="inferred from homology"/>
<feature type="domain" description="NADH:ubiquinone oxidoreductase intermediate-associated protein 30" evidence="2">
    <location>
        <begin position="4"/>
        <end position="154"/>
    </location>
</feature>
<evidence type="ECO:0000259" key="2">
    <source>
        <dbReference type="Pfam" id="PF08547"/>
    </source>
</evidence>
<comment type="similarity">
    <text evidence="1">Belongs to the CIA30 family.</text>
</comment>
<dbReference type="AlphaFoldDB" id="A0A1I5FR61"/>